<comment type="caution">
    <text evidence="15">The sequence shown here is derived from an EMBL/GenBank/DDBJ whole genome shotgun (WGS) entry which is preliminary data.</text>
</comment>
<evidence type="ECO:0000256" key="9">
    <source>
        <dbReference type="ARBA" id="ARBA00022840"/>
    </source>
</evidence>
<dbReference type="GO" id="GO:0004496">
    <property type="term" value="F:mevalonate kinase activity"/>
    <property type="evidence" value="ECO:0007669"/>
    <property type="project" value="UniProtKB-EC"/>
</dbReference>
<dbReference type="Pfam" id="PF00288">
    <property type="entry name" value="GHMP_kinases_N"/>
    <property type="match status" value="1"/>
</dbReference>
<dbReference type="UniPathway" id="UPA00057">
    <property type="reaction ID" value="UER00098"/>
</dbReference>
<dbReference type="Pfam" id="PF10509">
    <property type="entry name" value="GalKase_gal_bdg"/>
    <property type="match status" value="1"/>
</dbReference>
<dbReference type="Gene3D" id="3.30.70.890">
    <property type="entry name" value="GHMP kinase, C-terminal domain"/>
    <property type="match status" value="1"/>
</dbReference>
<evidence type="ECO:0000259" key="14">
    <source>
        <dbReference type="Pfam" id="PF10509"/>
    </source>
</evidence>
<dbReference type="PANTHER" id="PTHR43290">
    <property type="entry name" value="MEVALONATE KINASE"/>
    <property type="match status" value="1"/>
</dbReference>
<feature type="domain" description="Galactokinase N-terminal" evidence="14">
    <location>
        <begin position="4"/>
        <end position="41"/>
    </location>
</feature>
<keyword evidence="4" id="KW-0963">Cytoplasm</keyword>
<evidence type="ECO:0000259" key="13">
    <source>
        <dbReference type="Pfam" id="PF00288"/>
    </source>
</evidence>
<keyword evidence="6" id="KW-0808">Transferase</keyword>
<evidence type="ECO:0000256" key="10">
    <source>
        <dbReference type="ARBA" id="ARBA00022842"/>
    </source>
</evidence>
<keyword evidence="5" id="KW-0444">Lipid biosynthesis</keyword>
<gene>
    <name evidence="15" type="ORF">A3C26_01550</name>
</gene>
<dbReference type="SUPFAM" id="SSF54211">
    <property type="entry name" value="Ribosomal protein S5 domain 2-like"/>
    <property type="match status" value="1"/>
</dbReference>
<dbReference type="InterPro" id="IPR014721">
    <property type="entry name" value="Ribsml_uS5_D2-typ_fold_subgr"/>
</dbReference>
<dbReference type="Proteomes" id="UP000177042">
    <property type="component" value="Unassembled WGS sequence"/>
</dbReference>
<evidence type="ECO:0000256" key="4">
    <source>
        <dbReference type="ARBA" id="ARBA00022490"/>
    </source>
</evidence>
<dbReference type="InterPro" id="IPR006204">
    <property type="entry name" value="GHMP_kinase_N_dom"/>
</dbReference>
<dbReference type="Gene3D" id="3.30.230.10">
    <property type="match status" value="2"/>
</dbReference>
<accession>A0A1F5JCM7</accession>
<evidence type="ECO:0000256" key="7">
    <source>
        <dbReference type="ARBA" id="ARBA00022741"/>
    </source>
</evidence>
<dbReference type="PRINTS" id="PR00959">
    <property type="entry name" value="MEVGALKINASE"/>
</dbReference>
<dbReference type="InterPro" id="IPR006203">
    <property type="entry name" value="GHMP_knse_ATP-bd_CS"/>
</dbReference>
<evidence type="ECO:0000256" key="2">
    <source>
        <dbReference type="ARBA" id="ARBA00006495"/>
    </source>
</evidence>
<evidence type="ECO:0000313" key="15">
    <source>
        <dbReference type="EMBL" id="OGE26397.1"/>
    </source>
</evidence>
<evidence type="ECO:0000256" key="1">
    <source>
        <dbReference type="ARBA" id="ARBA00004496"/>
    </source>
</evidence>
<dbReference type="GO" id="GO:0005524">
    <property type="term" value="F:ATP binding"/>
    <property type="evidence" value="ECO:0007669"/>
    <property type="project" value="UniProtKB-KW"/>
</dbReference>
<keyword evidence="7" id="KW-0547">Nucleotide-binding</keyword>
<evidence type="ECO:0000256" key="5">
    <source>
        <dbReference type="ARBA" id="ARBA00022516"/>
    </source>
</evidence>
<dbReference type="PROSITE" id="PS00627">
    <property type="entry name" value="GHMP_KINASES_ATP"/>
    <property type="match status" value="1"/>
</dbReference>
<dbReference type="EC" id="2.7.1.36" evidence="3"/>
<name>A0A1F5JCM7_9BACT</name>
<keyword evidence="8 15" id="KW-0418">Kinase</keyword>
<evidence type="ECO:0000313" key="16">
    <source>
        <dbReference type="Proteomes" id="UP000177042"/>
    </source>
</evidence>
<dbReference type="GO" id="GO:0019287">
    <property type="term" value="P:isopentenyl diphosphate biosynthetic process, mevalonate pathway"/>
    <property type="evidence" value="ECO:0007669"/>
    <property type="project" value="UniProtKB-UniPathway"/>
</dbReference>
<evidence type="ECO:0000256" key="6">
    <source>
        <dbReference type="ARBA" id="ARBA00022679"/>
    </source>
</evidence>
<evidence type="ECO:0000256" key="8">
    <source>
        <dbReference type="ARBA" id="ARBA00022777"/>
    </source>
</evidence>
<dbReference type="GO" id="GO:0005829">
    <property type="term" value="C:cytosol"/>
    <property type="evidence" value="ECO:0007669"/>
    <property type="project" value="TreeGrafter"/>
</dbReference>
<comment type="subcellular location">
    <subcellularLocation>
        <location evidence="1">Cytoplasm</location>
    </subcellularLocation>
</comment>
<dbReference type="InterPro" id="IPR019539">
    <property type="entry name" value="GalKase_N"/>
</dbReference>
<proteinExistence type="inferred from homology"/>
<evidence type="ECO:0000256" key="12">
    <source>
        <dbReference type="ARBA" id="ARBA00029438"/>
    </source>
</evidence>
<comment type="pathway">
    <text evidence="12">Isoprenoid biosynthesis; isopentenyl diphosphate biosynthesis via mevalonate pathway; isopentenyl diphosphate from (R)-mevalonate: step 1/3.</text>
</comment>
<keyword evidence="11" id="KW-0443">Lipid metabolism</keyword>
<dbReference type="PANTHER" id="PTHR43290:SF2">
    <property type="entry name" value="MEVALONATE KINASE"/>
    <property type="match status" value="1"/>
</dbReference>
<evidence type="ECO:0000256" key="11">
    <source>
        <dbReference type="ARBA" id="ARBA00023098"/>
    </source>
</evidence>
<keyword evidence="9" id="KW-0067">ATP-binding</keyword>
<protein>
    <recommendedName>
        <fullName evidence="3">mevalonate kinase</fullName>
        <ecNumber evidence="3">2.7.1.36</ecNumber>
    </recommendedName>
</protein>
<keyword evidence="10" id="KW-0460">Magnesium</keyword>
<dbReference type="EMBL" id="MFCX01000011">
    <property type="protein sequence ID" value="OGE26397.1"/>
    <property type="molecule type" value="Genomic_DNA"/>
</dbReference>
<organism evidence="15 16">
    <name type="scientific">Candidatus Daviesbacteria bacterium RIFCSPHIGHO2_02_FULL_39_12</name>
    <dbReference type="NCBI Taxonomy" id="1797770"/>
    <lineage>
        <taxon>Bacteria</taxon>
        <taxon>Candidatus Daviesiibacteriota</taxon>
    </lineage>
</organism>
<dbReference type="NCBIfam" id="TIGR00549">
    <property type="entry name" value="mevalon_kin"/>
    <property type="match status" value="1"/>
</dbReference>
<comment type="similarity">
    <text evidence="2">Belongs to the GHMP kinase family. Mevalonate kinase subfamily.</text>
</comment>
<reference evidence="15 16" key="1">
    <citation type="journal article" date="2016" name="Nat. Commun.">
        <title>Thousands of microbial genomes shed light on interconnected biogeochemical processes in an aquifer system.</title>
        <authorList>
            <person name="Anantharaman K."/>
            <person name="Brown C.T."/>
            <person name="Hug L.A."/>
            <person name="Sharon I."/>
            <person name="Castelle C.J."/>
            <person name="Probst A.J."/>
            <person name="Thomas B.C."/>
            <person name="Singh A."/>
            <person name="Wilkins M.J."/>
            <person name="Karaoz U."/>
            <person name="Brodie E.L."/>
            <person name="Williams K.H."/>
            <person name="Hubbard S.S."/>
            <person name="Banfield J.F."/>
        </authorList>
    </citation>
    <scope>NUCLEOTIDE SEQUENCE [LARGE SCALE GENOMIC DNA]</scope>
</reference>
<dbReference type="AlphaFoldDB" id="A0A1F5JCM7"/>
<feature type="domain" description="GHMP kinase N-terminal" evidence="13">
    <location>
        <begin position="65"/>
        <end position="143"/>
    </location>
</feature>
<dbReference type="InterPro" id="IPR020568">
    <property type="entry name" value="Ribosomal_Su5_D2-typ_SF"/>
</dbReference>
<dbReference type="InterPro" id="IPR036554">
    <property type="entry name" value="GHMP_kinase_C_sf"/>
</dbReference>
<sequence>MKNSPIIVSAPGKVHLLGEHSVVYGKPAILAAVGLRVTVTVIPSAAEGVARNDGLDKIIEPIIKKHFKIKKIPSYQLSISSQIPIGSGLGSSAAVSAAYIAALLIFLKIQWDLNLVNNLAYEAEKVFHGNPSGGDNSTVVFGGLVWFRKETPDLKIIQPLPFTIPSKLSKNFLLINTGKPKEITAEIVGIVSSKVKNQKSKFEKLFIDQEKLVRELLPALSQSNEKELIRIIRKGEKNLEAMGVCSNYVKGIIRKIENAGGAAKICGAGGKTKATGVLLCYHQDKNKLESIAKSFNLPFFSAALGVAGLKTGWQI</sequence>
<dbReference type="InterPro" id="IPR006205">
    <property type="entry name" value="Mev_gal_kin"/>
</dbReference>
<evidence type="ECO:0000256" key="3">
    <source>
        <dbReference type="ARBA" id="ARBA00012103"/>
    </source>
</evidence>
<dbReference type="SUPFAM" id="SSF55060">
    <property type="entry name" value="GHMP Kinase, C-terminal domain"/>
    <property type="match status" value="1"/>
</dbReference>